<feature type="region of interest" description="Disordered" evidence="1">
    <location>
        <begin position="247"/>
        <end position="280"/>
    </location>
</feature>
<feature type="compositionally biased region" description="Polar residues" evidence="1">
    <location>
        <begin position="127"/>
        <end position="138"/>
    </location>
</feature>
<feature type="compositionally biased region" description="Low complexity" evidence="1">
    <location>
        <begin position="114"/>
        <end position="126"/>
    </location>
</feature>
<dbReference type="OrthoDB" id="3779826at2759"/>
<accession>A0A8H7JC93</accession>
<feature type="compositionally biased region" description="Basic residues" evidence="1">
    <location>
        <begin position="388"/>
        <end position="405"/>
    </location>
</feature>
<organism evidence="2 3">
    <name type="scientific">Ascochyta lentis</name>
    <dbReference type="NCBI Taxonomy" id="205686"/>
    <lineage>
        <taxon>Eukaryota</taxon>
        <taxon>Fungi</taxon>
        <taxon>Dikarya</taxon>
        <taxon>Ascomycota</taxon>
        <taxon>Pezizomycotina</taxon>
        <taxon>Dothideomycetes</taxon>
        <taxon>Pleosporomycetidae</taxon>
        <taxon>Pleosporales</taxon>
        <taxon>Pleosporineae</taxon>
        <taxon>Didymellaceae</taxon>
        <taxon>Ascochyta</taxon>
    </lineage>
</organism>
<evidence type="ECO:0000313" key="3">
    <source>
        <dbReference type="Proteomes" id="UP000651452"/>
    </source>
</evidence>
<feature type="region of interest" description="Disordered" evidence="1">
    <location>
        <begin position="97"/>
        <end position="151"/>
    </location>
</feature>
<evidence type="ECO:0000256" key="1">
    <source>
        <dbReference type="SAM" id="MobiDB-lite"/>
    </source>
</evidence>
<reference evidence="2" key="1">
    <citation type="submission" date="2018-12" db="EMBL/GenBank/DDBJ databases">
        <authorList>
            <person name="Syme R.A."/>
            <person name="Farfan-Caceres L."/>
            <person name="Lichtenzveig J."/>
        </authorList>
    </citation>
    <scope>NUCLEOTIDE SEQUENCE</scope>
    <source>
        <strain evidence="2">Al4</strain>
    </source>
</reference>
<proteinExistence type="predicted"/>
<feature type="region of interest" description="Disordered" evidence="1">
    <location>
        <begin position="381"/>
        <end position="405"/>
    </location>
</feature>
<feature type="compositionally biased region" description="Basic and acidic residues" evidence="1">
    <location>
        <begin position="262"/>
        <end position="276"/>
    </location>
</feature>
<dbReference type="AlphaFoldDB" id="A0A8H7JC93"/>
<sequence>MPKFSRFYSATEAEALASISRLFPQSVERAPQSINSDAEQLSNMINGNVDFSPRPRNDINQPIFECTPPVQPVEQLLKLSGFSISYDTIHRDKMVRYASSSEGSREWKTRSRTPSSDEPFPSPSSSVKAETSGTSNGSPEDDLAQVIAPSPKKRENNWNLYPDYYATYPQDVLQGMDTQFSKFTYDLHEGSTAIPFVMAQAPAKTHAKLVAVDRKLWTSDDGHVVEDSVDNDAAAVFVLERFQKTDRQRATSNRRALQAKNDGSDHRHESHNDKPTSKRAALIARSQATKDSSLVIIRRQEQKTTPEPPIEQTKPTILILNQKEDDQRRDVDSALQNNGIDLDDTQQLQELMRKLGKAMTEQDKASEGQVVEKIEEVDLDGAADRASKVHRLKGKARKDAKRRAT</sequence>
<keyword evidence="3" id="KW-1185">Reference proteome</keyword>
<dbReference type="Proteomes" id="UP000651452">
    <property type="component" value="Unassembled WGS sequence"/>
</dbReference>
<reference evidence="2" key="2">
    <citation type="submission" date="2020-09" db="EMBL/GenBank/DDBJ databases">
        <title>Reference genome assembly for Australian Ascochyta lentis isolate Al4.</title>
        <authorList>
            <person name="Lee R.C."/>
            <person name="Farfan-Caceres L.M."/>
            <person name="Debler J.W."/>
            <person name="Williams A.H."/>
            <person name="Henares B.M."/>
        </authorList>
    </citation>
    <scope>NUCLEOTIDE SEQUENCE</scope>
    <source>
        <strain evidence="2">Al4</strain>
    </source>
</reference>
<name>A0A8H7JC93_9PLEO</name>
<evidence type="ECO:0000313" key="2">
    <source>
        <dbReference type="EMBL" id="KAF9701794.1"/>
    </source>
</evidence>
<gene>
    <name evidence="2" type="ORF">EKO04_000145</name>
</gene>
<dbReference type="EMBL" id="RZGK01000002">
    <property type="protein sequence ID" value="KAF9701794.1"/>
    <property type="molecule type" value="Genomic_DNA"/>
</dbReference>
<protein>
    <submittedName>
        <fullName evidence="2">Uncharacterized protein</fullName>
    </submittedName>
</protein>
<comment type="caution">
    <text evidence="2">The sequence shown here is derived from an EMBL/GenBank/DDBJ whole genome shotgun (WGS) entry which is preliminary data.</text>
</comment>